<dbReference type="GO" id="GO:0006508">
    <property type="term" value="P:proteolysis"/>
    <property type="evidence" value="ECO:0007669"/>
    <property type="project" value="UniProtKB-KW"/>
</dbReference>
<comment type="cofactor">
    <cofactor evidence="6">
        <name>Zn(2+)</name>
        <dbReference type="ChEBI" id="CHEBI:29105"/>
    </cofactor>
    <text evidence="6">Binds 1 zinc ion.</text>
</comment>
<dbReference type="Pfam" id="PF08439">
    <property type="entry name" value="Peptidase_M3_N"/>
    <property type="match status" value="1"/>
</dbReference>
<evidence type="ECO:0000256" key="6">
    <source>
        <dbReference type="RuleBase" id="RU003435"/>
    </source>
</evidence>
<sequence length="572" mass="66703">MSALKWNLKDLFENDELVESSIKLLTKSSLAFRNKYENKLKDVSNFAECIKEYEDLLQEVSHIMSYAFLSFASDTTQGAFYAKCEEECKIIEENLLFFELEFCALDDEFSKKLIDENKDYSFYLSNLLKDKKHRLSKQEERIMLYLSSTGADAFARLFDESLTELKVKFEGKKLGIEEILSKLYSKDRSERKRAAKNFSKKLKKNSKLLAYILNTIRKELRVKSTLRAYEDAESFRHISNQISRKSVDALIKTSEANFSIVAKYYKKKKELLGFKELKDYDRYAPLGKDLNIKFDEAKDIVLKAFEAFSPLFSDIAKQAFDEHWIDVYPANNKRGGAFSHSTTKKAHPYVLLNYTDKRRDLFTLAHELGHSIHQKLSYKVSFLNQDTPLTTAETASVFAEMLVFDYVKKNLKNEELLGLYASKIEDIFATLFRQINFTTFERIIHAKDAELSVDEINSIWLKESKKMFQDSLSLSDNYKYWWSYIPHFIHSPFYCYAYSYAQLLVLALYGLYKSKKLDNFTGLYIDMLSSGGSKSPAELIAKFGFNVDDEKFWKIGILEIQNLVDEFLRFKI</sequence>
<dbReference type="Proteomes" id="UP000201169">
    <property type="component" value="Chromosome"/>
</dbReference>
<name>A0A222MXM2_9BACT</name>
<reference evidence="9 10" key="1">
    <citation type="submission" date="2017-07" db="EMBL/GenBank/DDBJ databases">
        <title>Analysis of two Campylobacter avium genomes and identification of a novel hippuricase gene.</title>
        <authorList>
            <person name="Miller W.G."/>
            <person name="Chapman M.H."/>
            <person name="Yee E."/>
            <person name="Revez J."/>
            <person name="Bono J.L."/>
            <person name="Rossi M."/>
        </authorList>
    </citation>
    <scope>NUCLEOTIDE SEQUENCE [LARGE SCALE GENOMIC DNA]</scope>
    <source>
        <strain evidence="9 10">LMG 24591</strain>
    </source>
</reference>
<dbReference type="NCBIfam" id="TIGR02290">
    <property type="entry name" value="M3_fam_3"/>
    <property type="match status" value="1"/>
</dbReference>
<keyword evidence="1 6" id="KW-0645">Protease</keyword>
<dbReference type="InterPro" id="IPR045090">
    <property type="entry name" value="Pept_M3A_M3B"/>
</dbReference>
<evidence type="ECO:0000313" key="9">
    <source>
        <dbReference type="EMBL" id="ASQ30723.1"/>
    </source>
</evidence>
<dbReference type="InterPro" id="IPR001567">
    <property type="entry name" value="Pept_M3A_M3B_dom"/>
</dbReference>
<keyword evidence="3 6" id="KW-0378">Hydrolase</keyword>
<evidence type="ECO:0000256" key="3">
    <source>
        <dbReference type="ARBA" id="ARBA00022801"/>
    </source>
</evidence>
<dbReference type="KEGG" id="cavi:CAV_1071"/>
<dbReference type="GO" id="GO:0006518">
    <property type="term" value="P:peptide metabolic process"/>
    <property type="evidence" value="ECO:0007669"/>
    <property type="project" value="TreeGrafter"/>
</dbReference>
<evidence type="ECO:0000256" key="1">
    <source>
        <dbReference type="ARBA" id="ARBA00022670"/>
    </source>
</evidence>
<dbReference type="EMBL" id="CP022347">
    <property type="protein sequence ID" value="ASQ30723.1"/>
    <property type="molecule type" value="Genomic_DNA"/>
</dbReference>
<gene>
    <name evidence="9" type="primary">pepF</name>
    <name evidence="9" type="ORF">CAV_1071</name>
</gene>
<dbReference type="InterPro" id="IPR013647">
    <property type="entry name" value="OligopepF_N_dom"/>
</dbReference>
<feature type="domain" description="Oligopeptidase F N-terminal" evidence="8">
    <location>
        <begin position="101"/>
        <end position="166"/>
    </location>
</feature>
<dbReference type="CDD" id="cd09610">
    <property type="entry name" value="M3B_PepF"/>
    <property type="match status" value="1"/>
</dbReference>
<evidence type="ECO:0000256" key="4">
    <source>
        <dbReference type="ARBA" id="ARBA00022833"/>
    </source>
</evidence>
<keyword evidence="2 6" id="KW-0479">Metal-binding</keyword>
<dbReference type="Gene3D" id="1.20.140.70">
    <property type="entry name" value="Oligopeptidase f, N-terminal domain"/>
    <property type="match status" value="1"/>
</dbReference>
<evidence type="ECO:0000259" key="7">
    <source>
        <dbReference type="Pfam" id="PF01432"/>
    </source>
</evidence>
<dbReference type="GO" id="GO:0046872">
    <property type="term" value="F:metal ion binding"/>
    <property type="evidence" value="ECO:0007669"/>
    <property type="project" value="UniProtKB-UniRule"/>
</dbReference>
<evidence type="ECO:0000256" key="2">
    <source>
        <dbReference type="ARBA" id="ARBA00022723"/>
    </source>
</evidence>
<dbReference type="AlphaFoldDB" id="A0A222MXM2"/>
<dbReference type="GO" id="GO:0004222">
    <property type="term" value="F:metalloendopeptidase activity"/>
    <property type="evidence" value="ECO:0007669"/>
    <property type="project" value="InterPro"/>
</dbReference>
<evidence type="ECO:0000259" key="8">
    <source>
        <dbReference type="Pfam" id="PF08439"/>
    </source>
</evidence>
<dbReference type="PANTHER" id="PTHR11804:SF5">
    <property type="entry name" value="OLIGOENDOPEPTIDASE F"/>
    <property type="match status" value="1"/>
</dbReference>
<proteinExistence type="inferred from homology"/>
<dbReference type="InterPro" id="IPR011977">
    <property type="entry name" value="Pept_M3B_clade3"/>
</dbReference>
<keyword evidence="5 6" id="KW-0482">Metalloprotease</keyword>
<dbReference type="RefSeq" id="WP_094752831.1">
    <property type="nucleotide sequence ID" value="NZ_CP022347.1"/>
</dbReference>
<dbReference type="Gene3D" id="1.10.1370.20">
    <property type="entry name" value="Oligoendopeptidase f, C-terminal domain"/>
    <property type="match status" value="1"/>
</dbReference>
<organism evidence="9 10">
    <name type="scientific">Campylobacter avium LMG 24591</name>
    <dbReference type="NCBI Taxonomy" id="522484"/>
    <lineage>
        <taxon>Bacteria</taxon>
        <taxon>Pseudomonadati</taxon>
        <taxon>Campylobacterota</taxon>
        <taxon>Epsilonproteobacteria</taxon>
        <taxon>Campylobacterales</taxon>
        <taxon>Campylobacteraceae</taxon>
        <taxon>Campylobacter</taxon>
    </lineage>
</organism>
<accession>A0A222MXM2</accession>
<dbReference type="InterPro" id="IPR042088">
    <property type="entry name" value="OligoPept_F_C"/>
</dbReference>
<protein>
    <submittedName>
        <fullName evidence="9">Oligoendopeptidase F</fullName>
        <ecNumber evidence="9">3.4.24.-</ecNumber>
    </submittedName>
</protein>
<keyword evidence="10" id="KW-1185">Reference proteome</keyword>
<feature type="domain" description="Peptidase M3A/M3B catalytic" evidence="7">
    <location>
        <begin position="183"/>
        <end position="553"/>
    </location>
</feature>
<dbReference type="PANTHER" id="PTHR11804">
    <property type="entry name" value="PROTEASE M3 THIMET OLIGOPEPTIDASE-RELATED"/>
    <property type="match status" value="1"/>
</dbReference>
<dbReference type="OrthoDB" id="9766487at2"/>
<dbReference type="EC" id="3.4.24.-" evidence="9"/>
<comment type="similarity">
    <text evidence="6">Belongs to the peptidase M3 family.</text>
</comment>
<dbReference type="Pfam" id="PF01432">
    <property type="entry name" value="Peptidase_M3"/>
    <property type="match status" value="1"/>
</dbReference>
<evidence type="ECO:0000256" key="5">
    <source>
        <dbReference type="ARBA" id="ARBA00023049"/>
    </source>
</evidence>
<evidence type="ECO:0000313" key="10">
    <source>
        <dbReference type="Proteomes" id="UP000201169"/>
    </source>
</evidence>
<dbReference type="SUPFAM" id="SSF55486">
    <property type="entry name" value="Metalloproteases ('zincins'), catalytic domain"/>
    <property type="match status" value="1"/>
</dbReference>
<keyword evidence="4 6" id="KW-0862">Zinc</keyword>